<keyword evidence="8" id="KW-1185">Reference proteome</keyword>
<reference evidence="8" key="1">
    <citation type="journal article" date="2015" name="PLoS Genet.">
        <title>Genome Sequence and Transcriptome Analyses of Chrysochromulina tobin: Metabolic Tools for Enhanced Algal Fitness in the Prominent Order Prymnesiales (Haptophyceae).</title>
        <authorList>
            <person name="Hovde B.T."/>
            <person name="Deodato C.R."/>
            <person name="Hunsperger H.M."/>
            <person name="Ryken S.A."/>
            <person name="Yost W."/>
            <person name="Jha R.K."/>
            <person name="Patterson J."/>
            <person name="Monnat R.J. Jr."/>
            <person name="Barlow S.B."/>
            <person name="Starkenburg S.R."/>
            <person name="Cattolico R.A."/>
        </authorList>
    </citation>
    <scope>NUCLEOTIDE SEQUENCE</scope>
    <source>
        <strain evidence="8">CCMP291</strain>
    </source>
</reference>
<gene>
    <name evidence="7" type="ORF">Ctob_003530</name>
</gene>
<dbReference type="Pfam" id="PF16093">
    <property type="entry name" value="PAC4"/>
    <property type="match status" value="1"/>
</dbReference>
<evidence type="ECO:0000313" key="8">
    <source>
        <dbReference type="Proteomes" id="UP000037460"/>
    </source>
</evidence>
<dbReference type="InterPro" id="IPR032157">
    <property type="entry name" value="PAC4"/>
</dbReference>
<proteinExistence type="inferred from homology"/>
<evidence type="ECO:0000313" key="7">
    <source>
        <dbReference type="EMBL" id="KOO29411.1"/>
    </source>
</evidence>
<protein>
    <recommendedName>
        <fullName evidence="4">6-phosphogluconolactonase</fullName>
        <ecNumber evidence="4">3.1.1.31</ecNumber>
    </recommendedName>
</protein>
<feature type="domain" description="Glucosamine/galactosamine-6-phosphate isomerase" evidence="6">
    <location>
        <begin position="193"/>
        <end position="412"/>
    </location>
</feature>
<evidence type="ECO:0000256" key="3">
    <source>
        <dbReference type="ARBA" id="ARBA00010662"/>
    </source>
</evidence>
<evidence type="ECO:0000259" key="6">
    <source>
        <dbReference type="Pfam" id="PF01182"/>
    </source>
</evidence>
<dbReference type="PANTHER" id="PTHR11054:SF0">
    <property type="entry name" value="6-PHOSPHOGLUCONOLACTONASE"/>
    <property type="match status" value="1"/>
</dbReference>
<dbReference type="Gene3D" id="3.40.50.1360">
    <property type="match status" value="1"/>
</dbReference>
<comment type="pathway">
    <text evidence="2">Carbohydrate degradation; pentose phosphate pathway; D-ribulose 5-phosphate from D-glucose 6-phosphate (oxidative stage): step 2/3.</text>
</comment>
<dbReference type="GO" id="GO:0006098">
    <property type="term" value="P:pentose-phosphate shunt"/>
    <property type="evidence" value="ECO:0007669"/>
    <property type="project" value="InterPro"/>
</dbReference>
<dbReference type="Pfam" id="PF01182">
    <property type="entry name" value="Glucosamine_iso"/>
    <property type="match status" value="1"/>
</dbReference>
<dbReference type="SUPFAM" id="SSF100950">
    <property type="entry name" value="NagB/RpiA/CoA transferase-like"/>
    <property type="match status" value="1"/>
</dbReference>
<dbReference type="CDD" id="cd01400">
    <property type="entry name" value="6PGL"/>
    <property type="match status" value="1"/>
</dbReference>
<comment type="caution">
    <text evidence="7">The sequence shown here is derived from an EMBL/GenBank/DDBJ whole genome shotgun (WGS) entry which is preliminary data.</text>
</comment>
<dbReference type="InterPro" id="IPR005900">
    <property type="entry name" value="6-phosphogluconolactonase_DevB"/>
</dbReference>
<dbReference type="InterPro" id="IPR037171">
    <property type="entry name" value="NagB/RpiA_transferase-like"/>
</dbReference>
<dbReference type="InterPro" id="IPR039104">
    <property type="entry name" value="6PGL"/>
</dbReference>
<dbReference type="GO" id="GO:0017057">
    <property type="term" value="F:6-phosphogluconolactonase activity"/>
    <property type="evidence" value="ECO:0007669"/>
    <property type="project" value="UniProtKB-EC"/>
</dbReference>
<dbReference type="OrthoDB" id="432544at2759"/>
<name>A0A0M0JS10_9EUKA</name>
<dbReference type="AlphaFoldDB" id="A0A0M0JS10"/>
<dbReference type="Proteomes" id="UP000037460">
    <property type="component" value="Unassembled WGS sequence"/>
</dbReference>
<dbReference type="GO" id="GO:0043248">
    <property type="term" value="P:proteasome assembly"/>
    <property type="evidence" value="ECO:0007669"/>
    <property type="project" value="InterPro"/>
</dbReference>
<accession>A0A0M0JS10</accession>
<dbReference type="InterPro" id="IPR006148">
    <property type="entry name" value="Glc/Gal-6P_isomerase"/>
</dbReference>
<evidence type="ECO:0000256" key="2">
    <source>
        <dbReference type="ARBA" id="ARBA00004961"/>
    </source>
</evidence>
<dbReference type="PANTHER" id="PTHR11054">
    <property type="entry name" value="6-PHOSPHOGLUCONOLACTONASE"/>
    <property type="match status" value="1"/>
</dbReference>
<comment type="catalytic activity">
    <reaction evidence="1">
        <text>6-phospho-D-glucono-1,5-lactone + H2O = 6-phospho-D-gluconate + H(+)</text>
        <dbReference type="Rhea" id="RHEA:12556"/>
        <dbReference type="ChEBI" id="CHEBI:15377"/>
        <dbReference type="ChEBI" id="CHEBI:15378"/>
        <dbReference type="ChEBI" id="CHEBI:57955"/>
        <dbReference type="ChEBI" id="CHEBI:58759"/>
        <dbReference type="EC" id="3.1.1.31"/>
    </reaction>
</comment>
<dbReference type="NCBIfam" id="TIGR01198">
    <property type="entry name" value="pgl"/>
    <property type="match status" value="1"/>
</dbReference>
<sequence length="434" mass="45592">MEPTRVLEFSESFAEQDLLHFQIILLGGATYVWVGTEDGRQDALAMGVPSTIASRPPAGTTLLGASNTDGASQAMAQRLSRKLGHPVFVSVNLGSKDADGELRFFAERQVLEALKRGPKLAPAEASVEGVAALTLADAAAPTPPPPAPKEAEARAAKAGAPILPLRGGGNAFSVAATDAAAGVGARVFEVFEDADVLGERATALLLEAAAEALAARGQFTVALSGGSIPKLLCPSLLAAKDRAGFERWHLFLADERYVPYEHAECTLRVWQQALLDHVGIPAANVHALNVAVPLELAAREYEAALLGVCGGSEAAPPRLDALLLGMGPDGHTASLFPGHPIVEERRRWVAPIADSPKPPPERVTLTLPVLNAARLALFVVTGASKAECVRRAFAPEPDVPAGLVLATHRTHWLLDAPAAVEMLAEQAKQEHMYG</sequence>
<keyword evidence="5" id="KW-0378">Hydrolase</keyword>
<comment type="similarity">
    <text evidence="3">Belongs to the glucosamine/galactosamine-6-phosphate isomerase family. 6-phosphogluconolactonase subfamily.</text>
</comment>
<dbReference type="EMBL" id="JWZX01002420">
    <property type="protein sequence ID" value="KOO29411.1"/>
    <property type="molecule type" value="Genomic_DNA"/>
</dbReference>
<dbReference type="GO" id="GO:0005975">
    <property type="term" value="P:carbohydrate metabolic process"/>
    <property type="evidence" value="ECO:0007669"/>
    <property type="project" value="InterPro"/>
</dbReference>
<organism evidence="7 8">
    <name type="scientific">Chrysochromulina tobinii</name>
    <dbReference type="NCBI Taxonomy" id="1460289"/>
    <lineage>
        <taxon>Eukaryota</taxon>
        <taxon>Haptista</taxon>
        <taxon>Haptophyta</taxon>
        <taxon>Prymnesiophyceae</taxon>
        <taxon>Prymnesiales</taxon>
        <taxon>Chrysochromulinaceae</taxon>
        <taxon>Chrysochromulina</taxon>
    </lineage>
</organism>
<evidence type="ECO:0000256" key="4">
    <source>
        <dbReference type="ARBA" id="ARBA00013198"/>
    </source>
</evidence>
<evidence type="ECO:0000256" key="1">
    <source>
        <dbReference type="ARBA" id="ARBA00000832"/>
    </source>
</evidence>
<evidence type="ECO:0000256" key="5">
    <source>
        <dbReference type="ARBA" id="ARBA00022801"/>
    </source>
</evidence>
<dbReference type="FunFam" id="3.40.50.1360:FF:000005">
    <property type="entry name" value="6-phosphogluconolactonase"/>
    <property type="match status" value="1"/>
</dbReference>
<dbReference type="EC" id="3.1.1.31" evidence="4"/>